<feature type="transmembrane region" description="Helical" evidence="1">
    <location>
        <begin position="516"/>
        <end position="536"/>
    </location>
</feature>
<keyword evidence="1" id="KW-0472">Membrane</keyword>
<proteinExistence type="predicted"/>
<dbReference type="AlphaFoldDB" id="A0A4S4FQK6"/>
<keyword evidence="1" id="KW-1133">Transmembrane helix</keyword>
<feature type="transmembrane region" description="Helical" evidence="1">
    <location>
        <begin position="298"/>
        <end position="319"/>
    </location>
</feature>
<feature type="transmembrane region" description="Helical" evidence="1">
    <location>
        <begin position="445"/>
        <end position="465"/>
    </location>
</feature>
<evidence type="ECO:0000256" key="1">
    <source>
        <dbReference type="SAM" id="Phobius"/>
    </source>
</evidence>
<name>A0A4S4FQK6_9MICO</name>
<reference evidence="2 3" key="1">
    <citation type="submission" date="2019-04" db="EMBL/GenBank/DDBJ databases">
        <authorList>
            <person name="Jiang L."/>
        </authorList>
    </citation>
    <scope>NUCLEOTIDE SEQUENCE [LARGE SCALE GENOMIC DNA]</scope>
    <source>
        <strain evidence="2 3">YIM 131861</strain>
    </source>
</reference>
<protein>
    <recommendedName>
        <fullName evidence="4">Polyketide antibiotic transporter</fullName>
    </recommendedName>
</protein>
<evidence type="ECO:0000313" key="2">
    <source>
        <dbReference type="EMBL" id="THG32618.1"/>
    </source>
</evidence>
<evidence type="ECO:0008006" key="4">
    <source>
        <dbReference type="Google" id="ProtNLM"/>
    </source>
</evidence>
<organism evidence="2 3">
    <name type="scientific">Orlajensenia flava</name>
    <dbReference type="NCBI Taxonomy" id="2565934"/>
    <lineage>
        <taxon>Bacteria</taxon>
        <taxon>Bacillati</taxon>
        <taxon>Actinomycetota</taxon>
        <taxon>Actinomycetes</taxon>
        <taxon>Micrococcales</taxon>
        <taxon>Microbacteriaceae</taxon>
        <taxon>Orlajensenia</taxon>
    </lineage>
</organism>
<feature type="transmembrane region" description="Helical" evidence="1">
    <location>
        <begin position="472"/>
        <end position="492"/>
    </location>
</feature>
<feature type="transmembrane region" description="Helical" evidence="1">
    <location>
        <begin position="118"/>
        <end position="143"/>
    </location>
</feature>
<keyword evidence="1" id="KW-0812">Transmembrane</keyword>
<keyword evidence="3" id="KW-1185">Reference proteome</keyword>
<gene>
    <name evidence="2" type="ORF">E6C70_12800</name>
</gene>
<sequence length="545" mass="55390">MSELGVLLLQRLRRDRVQLVAWLLGFAALAAVGHSAVTSQYGDPNQRAEVIRVLEQTPSVLVLRGTPQGTQIDAFQFMLLFAFLSVLVGLMATFLAVRHTRGDEEAGRAELVESTPAGRVVPLLATAVEGVIAVVVMSLVGSIGYILTGANTGEALLAGAALASVGVAFLGVGLLCAQVMATSRGANGLAAALVAAAYLVRGIGDATGTIDAGDGLHVTPGWTSWLSPIGWGQRTSPFSDPTGWPALLGAALGLLCAGAALAVRSVRDIDASIVPERPGRTSAGVTLRGPIGLVWRELRGATIGWLIAAALFGLLVGSLSEALNATADSGLKDTLGGTVGQIAGPDVHGDLVDLFIVAMFAIIGAIAAVNVAQAIIRARQDEAGGSAEIVLSTPVTRLRWILAYLVVGCASVVAVLAVAALSALAGATAAGAPSSAAGTIMAASVAQLPAVLVMMAVVTLIFALVPRLTVGLGWGVLLLAIFIGQFGGLFGLPDGVREISPFSHTPVVIGPHVDWSAAWVMLGVAVVIGGASVLLLRRRDLALGG</sequence>
<feature type="transmembrane region" description="Helical" evidence="1">
    <location>
        <begin position="354"/>
        <end position="376"/>
    </location>
</feature>
<accession>A0A4S4FQK6</accession>
<dbReference type="Proteomes" id="UP000307380">
    <property type="component" value="Unassembled WGS sequence"/>
</dbReference>
<feature type="transmembrane region" description="Helical" evidence="1">
    <location>
        <begin position="155"/>
        <end position="176"/>
    </location>
</feature>
<evidence type="ECO:0000313" key="3">
    <source>
        <dbReference type="Proteomes" id="UP000307380"/>
    </source>
</evidence>
<dbReference type="RefSeq" id="WP_136424921.1">
    <property type="nucleotide sequence ID" value="NZ_SSSN01000009.1"/>
</dbReference>
<dbReference type="OrthoDB" id="2014935at2"/>
<dbReference type="EMBL" id="SSSN01000009">
    <property type="protein sequence ID" value="THG32618.1"/>
    <property type="molecule type" value="Genomic_DNA"/>
</dbReference>
<feature type="transmembrane region" description="Helical" evidence="1">
    <location>
        <begin position="74"/>
        <end position="97"/>
    </location>
</feature>
<feature type="transmembrane region" description="Helical" evidence="1">
    <location>
        <begin position="244"/>
        <end position="263"/>
    </location>
</feature>
<feature type="transmembrane region" description="Helical" evidence="1">
    <location>
        <begin position="188"/>
        <end position="204"/>
    </location>
</feature>
<comment type="caution">
    <text evidence="2">The sequence shown here is derived from an EMBL/GenBank/DDBJ whole genome shotgun (WGS) entry which is preliminary data.</text>
</comment>
<feature type="transmembrane region" description="Helical" evidence="1">
    <location>
        <begin position="401"/>
        <end position="425"/>
    </location>
</feature>